<feature type="compositionally biased region" description="Basic and acidic residues" evidence="1">
    <location>
        <begin position="77"/>
        <end position="107"/>
    </location>
</feature>
<dbReference type="InterPro" id="IPR018555">
    <property type="entry name" value="C630.06c-like"/>
</dbReference>
<feature type="region of interest" description="Disordered" evidence="1">
    <location>
        <begin position="204"/>
        <end position="247"/>
    </location>
</feature>
<sequence>MFDVPDAKRVRRDELYTHSPSPSSSPDPSLGQAFLKSLGGDFTETFAATAHLGGGRPQSEELEFRLFARPSTSTEKTTTRIRIESPSRDNRPAGLVHPERPREHYFRDGLSPEAERRLKITAVSGEDVLAQSHTKWPGCSLPWRVTTILARGRPIQHHSVQSDTVKRKTRKGKKTRIAIRKKAVEARERKATAEVGAAEKELAERMKRAKRNRDKKLKKRERDKAKKTAVRAAGKDVAESSDDAESA</sequence>
<name>A0A4Z1NVA0_9PEZI</name>
<evidence type="ECO:0000313" key="3">
    <source>
        <dbReference type="Proteomes" id="UP000298493"/>
    </source>
</evidence>
<reference evidence="2 3" key="1">
    <citation type="submission" date="2019-04" db="EMBL/GenBank/DDBJ databases">
        <title>High contiguity whole genome sequence and gene annotation resource for two Venturia nashicola isolates.</title>
        <authorList>
            <person name="Prokchorchik M."/>
            <person name="Won K."/>
            <person name="Lee Y."/>
            <person name="Choi E.D."/>
            <person name="Segonzac C."/>
            <person name="Sohn K.H."/>
        </authorList>
    </citation>
    <scope>NUCLEOTIDE SEQUENCE [LARGE SCALE GENOMIC DNA]</scope>
    <source>
        <strain evidence="2 3">PRI2</strain>
    </source>
</reference>
<feature type="compositionally biased region" description="Low complexity" evidence="1">
    <location>
        <begin position="19"/>
        <end position="29"/>
    </location>
</feature>
<feature type="compositionally biased region" description="Basic residues" evidence="1">
    <location>
        <begin position="207"/>
        <end position="219"/>
    </location>
</feature>
<keyword evidence="3" id="KW-1185">Reference proteome</keyword>
<gene>
    <name evidence="2" type="ORF">E6O75_ATG07351</name>
</gene>
<evidence type="ECO:0000256" key="1">
    <source>
        <dbReference type="SAM" id="MobiDB-lite"/>
    </source>
</evidence>
<protein>
    <submittedName>
        <fullName evidence="2">Efflux pump</fullName>
    </submittedName>
</protein>
<evidence type="ECO:0000313" key="2">
    <source>
        <dbReference type="EMBL" id="TID19891.1"/>
    </source>
</evidence>
<dbReference type="AlphaFoldDB" id="A0A4Z1NVA0"/>
<proteinExistence type="predicted"/>
<comment type="caution">
    <text evidence="2">The sequence shown here is derived from an EMBL/GenBank/DDBJ whole genome shotgun (WGS) entry which is preliminary data.</text>
</comment>
<dbReference type="STRING" id="86259.A0A4Z1NVA0"/>
<dbReference type="Pfam" id="PF09428">
    <property type="entry name" value="DUF2011"/>
    <property type="match status" value="1"/>
</dbReference>
<accession>A0A4Z1NVA0</accession>
<dbReference type="EMBL" id="SNSC02000011">
    <property type="protein sequence ID" value="TID19891.1"/>
    <property type="molecule type" value="Genomic_DNA"/>
</dbReference>
<feature type="region of interest" description="Disordered" evidence="1">
    <location>
        <begin position="66"/>
        <end position="110"/>
    </location>
</feature>
<dbReference type="OrthoDB" id="5425061at2759"/>
<feature type="compositionally biased region" description="Basic and acidic residues" evidence="1">
    <location>
        <begin position="1"/>
        <end position="16"/>
    </location>
</feature>
<dbReference type="Proteomes" id="UP000298493">
    <property type="component" value="Unassembled WGS sequence"/>
</dbReference>
<organism evidence="2 3">
    <name type="scientific">Venturia nashicola</name>
    <dbReference type="NCBI Taxonomy" id="86259"/>
    <lineage>
        <taxon>Eukaryota</taxon>
        <taxon>Fungi</taxon>
        <taxon>Dikarya</taxon>
        <taxon>Ascomycota</taxon>
        <taxon>Pezizomycotina</taxon>
        <taxon>Dothideomycetes</taxon>
        <taxon>Pleosporomycetidae</taxon>
        <taxon>Venturiales</taxon>
        <taxon>Venturiaceae</taxon>
        <taxon>Venturia</taxon>
    </lineage>
</organism>
<feature type="region of interest" description="Disordered" evidence="1">
    <location>
        <begin position="1"/>
        <end position="35"/>
    </location>
</feature>